<gene>
    <name evidence="3" type="ORF">A7E78_03320</name>
</gene>
<evidence type="ECO:0000256" key="1">
    <source>
        <dbReference type="ARBA" id="ARBA00022723"/>
    </source>
</evidence>
<dbReference type="InterPro" id="IPR011050">
    <property type="entry name" value="Pectin_lyase_fold/virulence"/>
</dbReference>
<dbReference type="Proteomes" id="UP000182517">
    <property type="component" value="Chromosome"/>
</dbReference>
<dbReference type="Gene3D" id="2.160.20.10">
    <property type="entry name" value="Single-stranded right-handed beta-helix, Pectin lyase-like"/>
    <property type="match status" value="1"/>
</dbReference>
<keyword evidence="2" id="KW-0325">Glycoprotein</keyword>
<organism evidence="3 4">
    <name type="scientific">Syntrophotalea acetylenivorans</name>
    <dbReference type="NCBI Taxonomy" id="1842532"/>
    <lineage>
        <taxon>Bacteria</taxon>
        <taxon>Pseudomonadati</taxon>
        <taxon>Thermodesulfobacteriota</taxon>
        <taxon>Desulfuromonadia</taxon>
        <taxon>Desulfuromonadales</taxon>
        <taxon>Syntrophotaleaceae</taxon>
        <taxon>Syntrophotalea</taxon>
    </lineage>
</organism>
<protein>
    <recommendedName>
        <fullName evidence="5">Pectate lyase</fullName>
    </recommendedName>
</protein>
<accession>A0A1L3GSS5</accession>
<dbReference type="PANTHER" id="PTHR42970">
    <property type="entry name" value="PECTATE LYASE C-RELATED"/>
    <property type="match status" value="1"/>
</dbReference>
<dbReference type="EMBL" id="CP015519">
    <property type="protein sequence ID" value="APG29006.1"/>
    <property type="molecule type" value="Genomic_DNA"/>
</dbReference>
<evidence type="ECO:0008006" key="5">
    <source>
        <dbReference type="Google" id="ProtNLM"/>
    </source>
</evidence>
<evidence type="ECO:0000256" key="2">
    <source>
        <dbReference type="ARBA" id="ARBA00023180"/>
    </source>
</evidence>
<sequence>MIKVTNLNDSGSGSLRAAIEASGPRIIVFEVGGAINLNSDLRISNGNVTIAGQTAPFPGIMLKRYGVRINTSNILMQHIAIRVGDDGRTADGSWDNADALQITGSGASNIVIDHCSWSWGIDENSSTWASGAHDITFSNNIIAEALVNSTHSEGSHSKGLLIGGSGNNPKNIAIIGNLFAHNVDRDPQLKGGTSTVVANNVMYNCGDSYSISNMTRNYVTEKTLASYLGNVFVDGPQSASGAYAIKAESNLASGSAFYADDNVNLSRPSYLIKDSAGCRVSSAPLAIADYSPLASGQVVDSVLTYTGTRPAERDDVDARIVSEVYNGNGSRKNHSSGLWPNYPSTTRDFDQYIPSNPTGDSDGDGYTNIEEVLYQMALQVEGR</sequence>
<dbReference type="SUPFAM" id="SSF51126">
    <property type="entry name" value="Pectin lyase-like"/>
    <property type="match status" value="1"/>
</dbReference>
<dbReference type="AlphaFoldDB" id="A0A1L3GSS5"/>
<keyword evidence="4" id="KW-1185">Reference proteome</keyword>
<name>A0A1L3GSS5_9BACT</name>
<dbReference type="InterPro" id="IPR052063">
    <property type="entry name" value="Polysaccharide_Lyase_1"/>
</dbReference>
<dbReference type="KEGG" id="pef:A7E78_03320"/>
<dbReference type="GO" id="GO:0046872">
    <property type="term" value="F:metal ion binding"/>
    <property type="evidence" value="ECO:0007669"/>
    <property type="project" value="UniProtKB-KW"/>
</dbReference>
<dbReference type="PANTHER" id="PTHR42970:SF1">
    <property type="entry name" value="PECTATE LYASE C-RELATED"/>
    <property type="match status" value="1"/>
</dbReference>
<reference evidence="3 4" key="1">
    <citation type="journal article" date="2017" name="Genome Announc.">
        <title>Complete Genome Sequences of Two Acetylene-Fermenting Pelobacter acetylenicus Strains.</title>
        <authorList>
            <person name="Sutton J.M."/>
            <person name="Baesman S.M."/>
            <person name="Fierst J.L."/>
            <person name="Poret-Peterson A.T."/>
            <person name="Oremland R.S."/>
            <person name="Dunlap D.S."/>
            <person name="Akob D.M."/>
        </authorList>
    </citation>
    <scope>NUCLEOTIDE SEQUENCE [LARGE SCALE GENOMIC DNA]</scope>
    <source>
        <strain evidence="3 4">SFB93</strain>
    </source>
</reference>
<keyword evidence="1" id="KW-0479">Metal-binding</keyword>
<evidence type="ECO:0000313" key="4">
    <source>
        <dbReference type="Proteomes" id="UP000182517"/>
    </source>
</evidence>
<dbReference type="InterPro" id="IPR012334">
    <property type="entry name" value="Pectin_lyas_fold"/>
</dbReference>
<proteinExistence type="predicted"/>
<evidence type="ECO:0000313" key="3">
    <source>
        <dbReference type="EMBL" id="APG29006.1"/>
    </source>
</evidence>